<comment type="caution">
    <text evidence="1">The sequence shown here is derived from an EMBL/GenBank/DDBJ whole genome shotgun (WGS) entry which is preliminary data.</text>
</comment>
<gene>
    <name evidence="1" type="ORF">S03H2_17702</name>
</gene>
<dbReference type="AlphaFoldDB" id="X1EIW9"/>
<organism evidence="1">
    <name type="scientific">marine sediment metagenome</name>
    <dbReference type="NCBI Taxonomy" id="412755"/>
    <lineage>
        <taxon>unclassified sequences</taxon>
        <taxon>metagenomes</taxon>
        <taxon>ecological metagenomes</taxon>
    </lineage>
</organism>
<protein>
    <submittedName>
        <fullName evidence="1">Uncharacterized protein</fullName>
    </submittedName>
</protein>
<dbReference type="EMBL" id="BARU01009147">
    <property type="protein sequence ID" value="GAH33276.1"/>
    <property type="molecule type" value="Genomic_DNA"/>
</dbReference>
<accession>X1EIW9</accession>
<evidence type="ECO:0000313" key="1">
    <source>
        <dbReference type="EMBL" id="GAH33276.1"/>
    </source>
</evidence>
<feature type="non-terminal residue" evidence="1">
    <location>
        <position position="1"/>
    </location>
</feature>
<reference evidence="1" key="1">
    <citation type="journal article" date="2014" name="Front. Microbiol.">
        <title>High frequency of phylogenetically diverse reductive dehalogenase-homologous genes in deep subseafloor sedimentary metagenomes.</title>
        <authorList>
            <person name="Kawai M."/>
            <person name="Futagami T."/>
            <person name="Toyoda A."/>
            <person name="Takaki Y."/>
            <person name="Nishi S."/>
            <person name="Hori S."/>
            <person name="Arai W."/>
            <person name="Tsubouchi T."/>
            <person name="Morono Y."/>
            <person name="Uchiyama I."/>
            <person name="Ito T."/>
            <person name="Fujiyama A."/>
            <person name="Inagaki F."/>
            <person name="Takami H."/>
        </authorList>
    </citation>
    <scope>NUCLEOTIDE SEQUENCE</scope>
    <source>
        <strain evidence="1">Expedition CK06-06</strain>
    </source>
</reference>
<name>X1EIW9_9ZZZZ</name>
<sequence>FFWPSIEIRREELKGEDDESLYKIYEKQTGKKAIYRGKETRAYKSWKRKMLS</sequence>
<proteinExistence type="predicted"/>